<dbReference type="InterPro" id="IPR006052">
    <property type="entry name" value="TNF_dom"/>
</dbReference>
<dbReference type="Ensembl" id="ENSCCRT00015084816.1">
    <property type="protein sequence ID" value="ENSCCRP00015082134.1"/>
    <property type="gene ID" value="ENSCCRG00015033206.1"/>
</dbReference>
<dbReference type="Pfam" id="PF00229">
    <property type="entry name" value="TNF"/>
    <property type="match status" value="1"/>
</dbReference>
<evidence type="ECO:0000256" key="3">
    <source>
        <dbReference type="ARBA" id="ARBA00022514"/>
    </source>
</evidence>
<evidence type="ECO:0000259" key="8">
    <source>
        <dbReference type="PROSITE" id="PS50049"/>
    </source>
</evidence>
<gene>
    <name evidence="9" type="primary">LOC109058349</name>
</gene>
<name>A0A8C2FUZ9_CYPCA</name>
<dbReference type="Ensembl" id="ENSCCRT00010066608.1">
    <property type="protein sequence ID" value="ENSCCRP00010060737.1"/>
    <property type="gene ID" value="ENSCCRG00010025773.1"/>
</dbReference>
<keyword evidence="10" id="KW-1185">Reference proteome</keyword>
<evidence type="ECO:0000313" key="10">
    <source>
        <dbReference type="Proteomes" id="UP000694427"/>
    </source>
</evidence>
<feature type="transmembrane region" description="Helical" evidence="7">
    <location>
        <begin position="21"/>
        <end position="43"/>
    </location>
</feature>
<proteinExistence type="inferred from homology"/>
<feature type="domain" description="THD" evidence="8">
    <location>
        <begin position="145"/>
        <end position="279"/>
    </location>
</feature>
<dbReference type="Proteomes" id="UP000694427">
    <property type="component" value="Unplaced"/>
</dbReference>
<keyword evidence="3" id="KW-0202">Cytokine</keyword>
<keyword evidence="6" id="KW-0325">Glycoprotein</keyword>
<keyword evidence="7" id="KW-0812">Transmembrane</keyword>
<dbReference type="Ensembl" id="ENSCCRT00020067321.1">
    <property type="protein sequence ID" value="ENSCCRP00020061134.1"/>
    <property type="gene ID" value="ENSCCRG00020028918.1"/>
</dbReference>
<evidence type="ECO:0000256" key="1">
    <source>
        <dbReference type="ARBA" id="ARBA00004613"/>
    </source>
</evidence>
<evidence type="ECO:0000256" key="2">
    <source>
        <dbReference type="ARBA" id="ARBA00008670"/>
    </source>
</evidence>
<dbReference type="AlphaFoldDB" id="A0A8C2FUZ9"/>
<sequence>MNNHNIRASVWKVKVDALKRFLVCTVACTCVGVMYLQWTYIWMLRSEMTEITRRFRPLDTAVKEGGICCDSAVCYGVTSCYKVSCYHRFPERRTHAEGRDKRDLSKQRKRRESEELLSLSVLHANTYLFKYISCKLSFLLAEQHTFLHLVPVSSQTYNDHDTTVLSWAVGQSRGQGLQVSADTVTVETEGTYFIYSQVLYKDTTWVMGHVITKRHKGAETKLMKCLKSMPSNVSQPLNTCYTAGIYFLESGSTLQLSVPRKSAELILTAHATFMGLFNI</sequence>
<dbReference type="PANTHER" id="PTHR15151:SF24">
    <property type="entry name" value="A PROLIFERATION-INDUCING LIGAND-LIKE PROTEIN-RELATED"/>
    <property type="match status" value="1"/>
</dbReference>
<evidence type="ECO:0000313" key="9">
    <source>
        <dbReference type="Ensembl" id="ENSCCRP00020061134.1"/>
    </source>
</evidence>
<dbReference type="InterPro" id="IPR051748">
    <property type="entry name" value="TNF_Ligand_Superfamily"/>
</dbReference>
<keyword evidence="7" id="KW-0472">Membrane</keyword>
<dbReference type="GO" id="GO:0005125">
    <property type="term" value="F:cytokine activity"/>
    <property type="evidence" value="ECO:0007669"/>
    <property type="project" value="UniProtKB-KW"/>
</dbReference>
<evidence type="ECO:0000256" key="7">
    <source>
        <dbReference type="SAM" id="Phobius"/>
    </source>
</evidence>
<evidence type="ECO:0000256" key="4">
    <source>
        <dbReference type="ARBA" id="ARBA00022525"/>
    </source>
</evidence>
<dbReference type="PANTHER" id="PTHR15151">
    <property type="entry name" value="PROTEIN EIGER"/>
    <property type="match status" value="1"/>
</dbReference>
<comment type="similarity">
    <text evidence="2">Belongs to the tumor necrosis factor family.</text>
</comment>
<dbReference type="GO" id="GO:0006955">
    <property type="term" value="P:immune response"/>
    <property type="evidence" value="ECO:0007669"/>
    <property type="project" value="InterPro"/>
</dbReference>
<evidence type="ECO:0000256" key="6">
    <source>
        <dbReference type="ARBA" id="ARBA00023180"/>
    </source>
</evidence>
<evidence type="ECO:0000256" key="5">
    <source>
        <dbReference type="ARBA" id="ARBA00023157"/>
    </source>
</evidence>
<dbReference type="GO" id="GO:0005615">
    <property type="term" value="C:extracellular space"/>
    <property type="evidence" value="ECO:0007669"/>
    <property type="project" value="UniProtKB-KW"/>
</dbReference>
<accession>A0A8C2FUZ9</accession>
<keyword evidence="7" id="KW-1133">Transmembrane helix</keyword>
<keyword evidence="4" id="KW-0964">Secreted</keyword>
<organism evidence="9 11">
    <name type="scientific">Cyprinus carpio</name>
    <name type="common">Common carp</name>
    <dbReference type="NCBI Taxonomy" id="7962"/>
    <lineage>
        <taxon>Eukaryota</taxon>
        <taxon>Metazoa</taxon>
        <taxon>Chordata</taxon>
        <taxon>Craniata</taxon>
        <taxon>Vertebrata</taxon>
        <taxon>Euteleostomi</taxon>
        <taxon>Actinopterygii</taxon>
        <taxon>Neopterygii</taxon>
        <taxon>Teleostei</taxon>
        <taxon>Ostariophysi</taxon>
        <taxon>Cypriniformes</taxon>
        <taxon>Cyprinidae</taxon>
        <taxon>Cyprininae</taxon>
        <taxon>Cyprinus</taxon>
    </lineage>
</organism>
<dbReference type="Proteomes" id="UP000694700">
    <property type="component" value="Unplaced"/>
</dbReference>
<dbReference type="PROSITE" id="PS50049">
    <property type="entry name" value="THD_2"/>
    <property type="match status" value="1"/>
</dbReference>
<dbReference type="GO" id="GO:0016020">
    <property type="term" value="C:membrane"/>
    <property type="evidence" value="ECO:0007669"/>
    <property type="project" value="InterPro"/>
</dbReference>
<dbReference type="GO" id="GO:0005164">
    <property type="term" value="F:tumor necrosis factor receptor binding"/>
    <property type="evidence" value="ECO:0007669"/>
    <property type="project" value="InterPro"/>
</dbReference>
<dbReference type="SUPFAM" id="SSF49842">
    <property type="entry name" value="TNF-like"/>
    <property type="match status" value="1"/>
</dbReference>
<dbReference type="Proteomes" id="UP000694701">
    <property type="component" value="Unplaced"/>
</dbReference>
<comment type="subcellular location">
    <subcellularLocation>
        <location evidence="1">Secreted</location>
    </subcellularLocation>
</comment>
<dbReference type="SMART" id="SM00207">
    <property type="entry name" value="TNF"/>
    <property type="match status" value="1"/>
</dbReference>
<dbReference type="Gene3D" id="2.60.120.40">
    <property type="match status" value="1"/>
</dbReference>
<dbReference type="GO" id="GO:0030890">
    <property type="term" value="P:positive regulation of B cell proliferation"/>
    <property type="evidence" value="ECO:0007669"/>
    <property type="project" value="TreeGrafter"/>
</dbReference>
<keyword evidence="5" id="KW-1015">Disulfide bond</keyword>
<evidence type="ECO:0000313" key="11">
    <source>
        <dbReference type="Proteomes" id="UP000694701"/>
    </source>
</evidence>
<dbReference type="InterPro" id="IPR008983">
    <property type="entry name" value="Tumour_necrosis_fac-like_dom"/>
</dbReference>
<reference evidence="9" key="1">
    <citation type="submission" date="2025-05" db="UniProtKB">
        <authorList>
            <consortium name="Ensembl"/>
        </authorList>
    </citation>
    <scope>IDENTIFICATION</scope>
</reference>
<protein>
    <recommendedName>
        <fullName evidence="8">THD domain-containing protein</fullName>
    </recommendedName>
</protein>